<comment type="similarity">
    <text evidence="1">Belongs to the UPF0312 family.</text>
</comment>
<feature type="domain" description="Lipid/polyisoprenoid-binding YceI-like" evidence="2">
    <location>
        <begin position="11"/>
        <end position="174"/>
    </location>
</feature>
<accession>A0ABV6RIQ1</accession>
<dbReference type="RefSeq" id="WP_376982866.1">
    <property type="nucleotide sequence ID" value="NZ_JBHLSV010000030.1"/>
</dbReference>
<name>A0ABV6RIQ1_9MICO</name>
<evidence type="ECO:0000313" key="3">
    <source>
        <dbReference type="EMBL" id="MFC0675833.1"/>
    </source>
</evidence>
<comment type="caution">
    <text evidence="3">The sequence shown here is derived from an EMBL/GenBank/DDBJ whole genome shotgun (WGS) entry which is preliminary data.</text>
</comment>
<dbReference type="Pfam" id="PF04264">
    <property type="entry name" value="YceI"/>
    <property type="match status" value="1"/>
</dbReference>
<dbReference type="EMBL" id="JBHLSV010000030">
    <property type="protein sequence ID" value="MFC0675833.1"/>
    <property type="molecule type" value="Genomic_DNA"/>
</dbReference>
<evidence type="ECO:0000256" key="1">
    <source>
        <dbReference type="ARBA" id="ARBA00008812"/>
    </source>
</evidence>
<evidence type="ECO:0000313" key="4">
    <source>
        <dbReference type="Proteomes" id="UP001589793"/>
    </source>
</evidence>
<evidence type="ECO:0000259" key="2">
    <source>
        <dbReference type="SMART" id="SM00867"/>
    </source>
</evidence>
<sequence>MTAFTGLTPGTWTLDASHTAAGFTVRHAGISKVRGSFSEVEGTLVVSADATDLAVDATLRTASITTGNTDRDNHLRSGDFFDAEAFPEIRFVSTAINGDEVVGDLTIRGTTRSVTLSFSYEGAATDPFGVYRAGFTAETRISRKDFGLTWNAALEAGGVLVSDEVRISIEAEFVAPAAS</sequence>
<organism evidence="3 4">
    <name type="scientific">Brachybacterium hainanense</name>
    <dbReference type="NCBI Taxonomy" id="1541174"/>
    <lineage>
        <taxon>Bacteria</taxon>
        <taxon>Bacillati</taxon>
        <taxon>Actinomycetota</taxon>
        <taxon>Actinomycetes</taxon>
        <taxon>Micrococcales</taxon>
        <taxon>Dermabacteraceae</taxon>
        <taxon>Brachybacterium</taxon>
    </lineage>
</organism>
<protein>
    <submittedName>
        <fullName evidence="3">YceI family protein</fullName>
    </submittedName>
</protein>
<dbReference type="SUPFAM" id="SSF101874">
    <property type="entry name" value="YceI-like"/>
    <property type="match status" value="1"/>
</dbReference>
<dbReference type="PANTHER" id="PTHR34406:SF1">
    <property type="entry name" value="PROTEIN YCEI"/>
    <property type="match status" value="1"/>
</dbReference>
<keyword evidence="4" id="KW-1185">Reference proteome</keyword>
<proteinExistence type="inferred from homology"/>
<gene>
    <name evidence="3" type="ORF">ACFFF6_17930</name>
</gene>
<reference evidence="3 4" key="1">
    <citation type="submission" date="2024-09" db="EMBL/GenBank/DDBJ databases">
        <authorList>
            <person name="Sun Q."/>
            <person name="Mori K."/>
        </authorList>
    </citation>
    <scope>NUCLEOTIDE SEQUENCE [LARGE SCALE GENOMIC DNA]</scope>
    <source>
        <strain evidence="3 4">CICC 10874</strain>
    </source>
</reference>
<dbReference type="Proteomes" id="UP001589793">
    <property type="component" value="Unassembled WGS sequence"/>
</dbReference>
<dbReference type="InterPro" id="IPR007372">
    <property type="entry name" value="Lipid/polyisoprenoid-bd_YceI"/>
</dbReference>
<dbReference type="PANTHER" id="PTHR34406">
    <property type="entry name" value="PROTEIN YCEI"/>
    <property type="match status" value="1"/>
</dbReference>
<dbReference type="SMART" id="SM00867">
    <property type="entry name" value="YceI"/>
    <property type="match status" value="1"/>
</dbReference>
<dbReference type="InterPro" id="IPR036761">
    <property type="entry name" value="TTHA0802/YceI-like_sf"/>
</dbReference>
<dbReference type="Gene3D" id="2.40.128.110">
    <property type="entry name" value="Lipid/polyisoprenoid-binding, YceI-like"/>
    <property type="match status" value="1"/>
</dbReference>